<dbReference type="AlphaFoldDB" id="A0A917MTF8"/>
<protein>
    <recommendedName>
        <fullName evidence="4">Beta-lactamase-inhibitor-like PepSY-like domain-containing protein</fullName>
    </recommendedName>
</protein>
<comment type="caution">
    <text evidence="2">The sequence shown here is derived from an EMBL/GenBank/DDBJ whole genome shotgun (WGS) entry which is preliminary data.</text>
</comment>
<dbReference type="Proteomes" id="UP000627292">
    <property type="component" value="Unassembled WGS sequence"/>
</dbReference>
<keyword evidence="3" id="KW-1185">Reference proteome</keyword>
<proteinExistence type="predicted"/>
<evidence type="ECO:0008006" key="4">
    <source>
        <dbReference type="Google" id="ProtNLM"/>
    </source>
</evidence>
<dbReference type="RefSeq" id="WP_188950539.1">
    <property type="nucleotide sequence ID" value="NZ_BMIB01000001.1"/>
</dbReference>
<feature type="chain" id="PRO_5037931366" description="Beta-lactamase-inhibitor-like PepSY-like domain-containing protein" evidence="1">
    <location>
        <begin position="21"/>
        <end position="141"/>
    </location>
</feature>
<organism evidence="2 3">
    <name type="scientific">Filimonas zeae</name>
    <dbReference type="NCBI Taxonomy" id="1737353"/>
    <lineage>
        <taxon>Bacteria</taxon>
        <taxon>Pseudomonadati</taxon>
        <taxon>Bacteroidota</taxon>
        <taxon>Chitinophagia</taxon>
        <taxon>Chitinophagales</taxon>
        <taxon>Chitinophagaceae</taxon>
        <taxon>Filimonas</taxon>
    </lineage>
</organism>
<evidence type="ECO:0000256" key="1">
    <source>
        <dbReference type="SAM" id="SignalP"/>
    </source>
</evidence>
<reference evidence="2" key="1">
    <citation type="journal article" date="2014" name="Int. J. Syst. Evol. Microbiol.">
        <title>Complete genome sequence of Corynebacterium casei LMG S-19264T (=DSM 44701T), isolated from a smear-ripened cheese.</title>
        <authorList>
            <consortium name="US DOE Joint Genome Institute (JGI-PGF)"/>
            <person name="Walter F."/>
            <person name="Albersmeier A."/>
            <person name="Kalinowski J."/>
            <person name="Ruckert C."/>
        </authorList>
    </citation>
    <scope>NUCLEOTIDE SEQUENCE</scope>
    <source>
        <strain evidence="2">CGMCC 1.15290</strain>
    </source>
</reference>
<name>A0A917MTF8_9BACT</name>
<dbReference type="SUPFAM" id="SSF160574">
    <property type="entry name" value="BT0923-like"/>
    <property type="match status" value="1"/>
</dbReference>
<accession>A0A917MTF8</accession>
<dbReference type="Gene3D" id="3.10.450.360">
    <property type="match status" value="1"/>
</dbReference>
<dbReference type="EMBL" id="BMIB01000001">
    <property type="protein sequence ID" value="GGH59588.1"/>
    <property type="molecule type" value="Genomic_DNA"/>
</dbReference>
<evidence type="ECO:0000313" key="2">
    <source>
        <dbReference type="EMBL" id="GGH59588.1"/>
    </source>
</evidence>
<reference evidence="2" key="2">
    <citation type="submission" date="2020-09" db="EMBL/GenBank/DDBJ databases">
        <authorList>
            <person name="Sun Q."/>
            <person name="Zhou Y."/>
        </authorList>
    </citation>
    <scope>NUCLEOTIDE SEQUENCE</scope>
    <source>
        <strain evidence="2">CGMCC 1.15290</strain>
    </source>
</reference>
<gene>
    <name evidence="2" type="ORF">GCM10011379_06520</name>
</gene>
<keyword evidence="1" id="KW-0732">Signal</keyword>
<sequence length="141" mass="15677">MKKFIIAAIALISFTTATFAAGNNDKAMDLFKASYPGATQVHYKTVGELVSVRFVLDNTRMEAFYNEEGEQVAISKAISYQNLPVTAIRNIEQKFNGYTATEVIEMEHNTAGTSYYVSLVNNGHKVIVQVRLNGEVSVFRK</sequence>
<evidence type="ECO:0000313" key="3">
    <source>
        <dbReference type="Proteomes" id="UP000627292"/>
    </source>
</evidence>
<feature type="signal peptide" evidence="1">
    <location>
        <begin position="1"/>
        <end position="20"/>
    </location>
</feature>